<dbReference type="PANTHER" id="PTHR45947:SF3">
    <property type="entry name" value="SULFOQUINOVOSYL TRANSFERASE SQD2"/>
    <property type="match status" value="1"/>
</dbReference>
<evidence type="ECO:0000313" key="3">
    <source>
        <dbReference type="EMBL" id="MDU0203791.1"/>
    </source>
</evidence>
<feature type="domain" description="Glycosyl transferase family 1" evidence="1">
    <location>
        <begin position="183"/>
        <end position="302"/>
    </location>
</feature>
<feature type="domain" description="Glycosyltransferase subfamily 4-like N-terminal" evidence="2">
    <location>
        <begin position="17"/>
        <end position="174"/>
    </location>
</feature>
<reference evidence="3 4" key="1">
    <citation type="submission" date="2023-10" db="EMBL/GenBank/DDBJ databases">
        <title>Paenibacillus strain PFR10 Genome sequencing and assembly.</title>
        <authorList>
            <person name="Kim I."/>
        </authorList>
    </citation>
    <scope>NUCLEOTIDE SEQUENCE [LARGE SCALE GENOMIC DNA]</scope>
    <source>
        <strain evidence="3 4">PFR10</strain>
    </source>
</reference>
<dbReference type="SUPFAM" id="SSF53756">
    <property type="entry name" value="UDP-Glycosyltransferase/glycogen phosphorylase"/>
    <property type="match status" value="1"/>
</dbReference>
<accession>A0ABU3RI83</accession>
<evidence type="ECO:0000259" key="1">
    <source>
        <dbReference type="Pfam" id="PF00534"/>
    </source>
</evidence>
<dbReference type="EMBL" id="JAWCUD010000008">
    <property type="protein sequence ID" value="MDU0203791.1"/>
    <property type="molecule type" value="Genomic_DNA"/>
</dbReference>
<proteinExistence type="predicted"/>
<keyword evidence="4" id="KW-1185">Reference proteome</keyword>
<dbReference type="PANTHER" id="PTHR45947">
    <property type="entry name" value="SULFOQUINOVOSYL TRANSFERASE SQD2"/>
    <property type="match status" value="1"/>
</dbReference>
<organism evidence="3 4">
    <name type="scientific">Paenibacillus violae</name>
    <dbReference type="NCBI Taxonomy" id="3077234"/>
    <lineage>
        <taxon>Bacteria</taxon>
        <taxon>Bacillati</taxon>
        <taxon>Bacillota</taxon>
        <taxon>Bacilli</taxon>
        <taxon>Bacillales</taxon>
        <taxon>Paenibacillaceae</taxon>
        <taxon>Paenibacillus</taxon>
    </lineage>
</organism>
<evidence type="ECO:0000313" key="4">
    <source>
        <dbReference type="Proteomes" id="UP001260980"/>
    </source>
</evidence>
<dbReference type="InterPro" id="IPR050194">
    <property type="entry name" value="Glycosyltransferase_grp1"/>
</dbReference>
<comment type="caution">
    <text evidence="3">The sequence shown here is derived from an EMBL/GenBank/DDBJ whole genome shotgun (WGS) entry which is preliminary data.</text>
</comment>
<dbReference type="CDD" id="cd03812">
    <property type="entry name" value="GT4_CapH-like"/>
    <property type="match status" value="1"/>
</dbReference>
<sequence>MGDPIRILQVVVNMNRGGAETLLMNLYRNIDHSKVQFDFLTSKEGVFDEEILKMGGKIHRIPYVSDVGHYAYIKALNKFFSSHSEYKIVHSHLDKMSGFVLRSAERTNTPIRIAHSHNTSSEGGVVAKAYKWIAGKYILPCATHYFACSDKAANWLFEDKVVNATILKNGIESDQYVFNSEVRNQVRQELNLSRDTFVIGHVGRFAHQKNHSFLIDIFAQLNNDKPDSVLVLAGDGPLRLDIEKKVRDLNLLGKVIFLGIRNDINRLLQAFDVFVFPSWHEGLPVTLIEAQGSGLPCIISDVITSEVDMGAGLVQFENLNKPSDAWAKRVIQQNKRVLEVQDHIQKKGFDIRVPAKWLQKFYLDQTEEWMTS</sequence>
<dbReference type="InterPro" id="IPR028098">
    <property type="entry name" value="Glyco_trans_4-like_N"/>
</dbReference>
<dbReference type="Gene3D" id="3.40.50.2000">
    <property type="entry name" value="Glycogen Phosphorylase B"/>
    <property type="match status" value="2"/>
</dbReference>
<dbReference type="InterPro" id="IPR001296">
    <property type="entry name" value="Glyco_trans_1"/>
</dbReference>
<dbReference type="Proteomes" id="UP001260980">
    <property type="component" value="Unassembled WGS sequence"/>
</dbReference>
<dbReference type="RefSeq" id="WP_315953874.1">
    <property type="nucleotide sequence ID" value="NZ_JAWCUD010000008.1"/>
</dbReference>
<gene>
    <name evidence="3" type="ORF">RQP52_22165</name>
</gene>
<protein>
    <submittedName>
        <fullName evidence="3">Glycosyltransferase family 1 protein</fullName>
    </submittedName>
</protein>
<evidence type="ECO:0000259" key="2">
    <source>
        <dbReference type="Pfam" id="PF13439"/>
    </source>
</evidence>
<name>A0ABU3RI83_9BACL</name>
<dbReference type="Pfam" id="PF00534">
    <property type="entry name" value="Glycos_transf_1"/>
    <property type="match status" value="1"/>
</dbReference>
<dbReference type="Pfam" id="PF13439">
    <property type="entry name" value="Glyco_transf_4"/>
    <property type="match status" value="1"/>
</dbReference>